<accession>A0A9W8NZQ0</accession>
<organism evidence="3 4">
    <name type="scientific">Lentinula detonsa</name>
    <dbReference type="NCBI Taxonomy" id="2804962"/>
    <lineage>
        <taxon>Eukaryota</taxon>
        <taxon>Fungi</taxon>
        <taxon>Dikarya</taxon>
        <taxon>Basidiomycota</taxon>
        <taxon>Agaricomycotina</taxon>
        <taxon>Agaricomycetes</taxon>
        <taxon>Agaricomycetidae</taxon>
        <taxon>Agaricales</taxon>
        <taxon>Marasmiineae</taxon>
        <taxon>Omphalotaceae</taxon>
        <taxon>Lentinula</taxon>
    </lineage>
</organism>
<protein>
    <submittedName>
        <fullName evidence="3">Uncharacterized protein</fullName>
    </submittedName>
</protein>
<comment type="caution">
    <text evidence="3">The sequence shown here is derived from an EMBL/GenBank/DDBJ whole genome shotgun (WGS) entry which is preliminary data.</text>
</comment>
<feature type="region of interest" description="Disordered" evidence="1">
    <location>
        <begin position="552"/>
        <end position="574"/>
    </location>
</feature>
<keyword evidence="4" id="KW-1185">Reference proteome</keyword>
<name>A0A9W8NZQ0_9AGAR</name>
<reference evidence="3 4" key="1">
    <citation type="journal article" date="2023" name="Proc. Natl. Acad. Sci. U.S.A.">
        <title>A global phylogenomic analysis of the shiitake genus Lentinula.</title>
        <authorList>
            <person name="Sierra-Patev S."/>
            <person name="Min B."/>
            <person name="Naranjo-Ortiz M."/>
            <person name="Looney B."/>
            <person name="Konkel Z."/>
            <person name="Slot J.C."/>
            <person name="Sakamoto Y."/>
            <person name="Steenwyk J.L."/>
            <person name="Rokas A."/>
            <person name="Carro J."/>
            <person name="Camarero S."/>
            <person name="Ferreira P."/>
            <person name="Molpeceres G."/>
            <person name="Ruiz-Duenas F.J."/>
            <person name="Serrano A."/>
            <person name="Henrissat B."/>
            <person name="Drula E."/>
            <person name="Hughes K.W."/>
            <person name="Mata J.L."/>
            <person name="Ishikawa N.K."/>
            <person name="Vargas-Isla R."/>
            <person name="Ushijima S."/>
            <person name="Smith C.A."/>
            <person name="Donoghue J."/>
            <person name="Ahrendt S."/>
            <person name="Andreopoulos W."/>
            <person name="He G."/>
            <person name="LaButti K."/>
            <person name="Lipzen A."/>
            <person name="Ng V."/>
            <person name="Riley R."/>
            <person name="Sandor L."/>
            <person name="Barry K."/>
            <person name="Martinez A.T."/>
            <person name="Xiao Y."/>
            <person name="Gibbons J.G."/>
            <person name="Terashima K."/>
            <person name="Grigoriev I.V."/>
            <person name="Hibbett D."/>
        </authorList>
    </citation>
    <scope>NUCLEOTIDE SEQUENCE [LARGE SCALE GENOMIC DNA]</scope>
    <source>
        <strain evidence="3 4">TFB7810</strain>
    </source>
</reference>
<evidence type="ECO:0000256" key="2">
    <source>
        <dbReference type="SAM" id="SignalP"/>
    </source>
</evidence>
<dbReference type="EMBL" id="JANVFU010000007">
    <property type="protein sequence ID" value="KAJ3743964.1"/>
    <property type="molecule type" value="Genomic_DNA"/>
</dbReference>
<dbReference type="InterPro" id="IPR038921">
    <property type="entry name" value="YOR389W-like"/>
</dbReference>
<dbReference type="AlphaFoldDB" id="A0A9W8NZQ0"/>
<evidence type="ECO:0000256" key="1">
    <source>
        <dbReference type="SAM" id="MobiDB-lite"/>
    </source>
</evidence>
<proteinExistence type="predicted"/>
<dbReference type="PANTHER" id="PTHR35204:SF1">
    <property type="entry name" value="ENTEROTOXIN"/>
    <property type="match status" value="1"/>
</dbReference>
<dbReference type="PANTHER" id="PTHR35204">
    <property type="entry name" value="YALI0A21131P"/>
    <property type="match status" value="1"/>
</dbReference>
<gene>
    <name evidence="3" type="ORF">DFH05DRAFT_1460148</name>
</gene>
<feature type="chain" id="PRO_5040911390" evidence="2">
    <location>
        <begin position="24"/>
        <end position="574"/>
    </location>
</feature>
<evidence type="ECO:0000313" key="3">
    <source>
        <dbReference type="EMBL" id="KAJ3743964.1"/>
    </source>
</evidence>
<dbReference type="Proteomes" id="UP001142393">
    <property type="component" value="Unassembled WGS sequence"/>
</dbReference>
<keyword evidence="2" id="KW-0732">Signal</keyword>
<sequence length="574" mass="64671">MRMLLHSLKGSLGILLSLTLLEAAQIPFQAHKHSAIPDLEGDDNNWDISRAPNENATGHLVFETVNSFMQHWPNTRYRNAHLWNGLGHSIVPGVVPPGTVLYHGRGDANTPSSPEWLATDPEHSYMFCRGQTADSGCWQLTVTAIRPLKVLYFDGSSAAKMQDGSMDSQDIIAYGKVVPEKFWSERERIKNLCDWGNSDFEIDGFVRMEMDFEIMLCDFNEGVSVEPVNLRARHRDGRWPGGPGRGPPGPGRHLEHLDRSSFDQSFNANTTTLPTSGFDAFHSGTWHRYYPGDTRIQLDLTRLVSFYDTSLVPSLVPERYGKERIKHRLLGISPKDLQAVVRKIEELSAVSNPGSGVDWATLIRLIVKRYSERLEMVQYMLNLTYAGNSASQNKLLAENVQAQLVAMLQPYLLSIIKPSQDPTSTEWVSPMYKLCATTYTNYITTSSLHSRLTSSEHLILDGIHETTKEICRVVTGMWVDGIMAGLEPDYHKPAITLEGVNNVDLESLLDSWKERVYGLMKWLDWSVWLKCRPACGFEEMCYLPMWPFRQGSNESDDPQPGCVRRMASLDGQGS</sequence>
<feature type="region of interest" description="Disordered" evidence="1">
    <location>
        <begin position="234"/>
        <end position="253"/>
    </location>
</feature>
<evidence type="ECO:0000313" key="4">
    <source>
        <dbReference type="Proteomes" id="UP001142393"/>
    </source>
</evidence>
<feature type="signal peptide" evidence="2">
    <location>
        <begin position="1"/>
        <end position="23"/>
    </location>
</feature>